<keyword evidence="1" id="KW-0472">Membrane</keyword>
<reference evidence="2" key="2">
    <citation type="submission" date="2020-10" db="EMBL/GenBank/DDBJ databases">
        <authorList>
            <person name="Cooper E.A."/>
            <person name="Brenton Z.W."/>
            <person name="Flinn B.S."/>
            <person name="Jenkins J."/>
            <person name="Shu S."/>
            <person name="Flowers D."/>
            <person name="Luo F."/>
            <person name="Wang Y."/>
            <person name="Xia P."/>
            <person name="Barry K."/>
            <person name="Daum C."/>
            <person name="Lipzen A."/>
            <person name="Yoshinaga Y."/>
            <person name="Schmutz J."/>
            <person name="Saski C."/>
            <person name="Vermerris W."/>
            <person name="Kresovich S."/>
        </authorList>
    </citation>
    <scope>NUCLEOTIDE SEQUENCE</scope>
</reference>
<protein>
    <submittedName>
        <fullName evidence="2">Uncharacterized protein</fullName>
    </submittedName>
</protein>
<reference evidence="2" key="1">
    <citation type="journal article" date="2019" name="BMC Genomics">
        <title>A new reference genome for Sorghum bicolor reveals high levels of sequence similarity between sweet and grain genotypes: implications for the genetics of sugar metabolism.</title>
        <authorList>
            <person name="Cooper E.A."/>
            <person name="Brenton Z.W."/>
            <person name="Flinn B.S."/>
            <person name="Jenkins J."/>
            <person name="Shu S."/>
            <person name="Flowers D."/>
            <person name="Luo F."/>
            <person name="Wang Y."/>
            <person name="Xia P."/>
            <person name="Barry K."/>
            <person name="Daum C."/>
            <person name="Lipzen A."/>
            <person name="Yoshinaga Y."/>
            <person name="Schmutz J."/>
            <person name="Saski C."/>
            <person name="Vermerris W."/>
            <person name="Kresovich S."/>
        </authorList>
    </citation>
    <scope>NUCLEOTIDE SEQUENCE</scope>
</reference>
<accession>A0A921QM10</accession>
<keyword evidence="1" id="KW-0812">Transmembrane</keyword>
<evidence type="ECO:0000256" key="1">
    <source>
        <dbReference type="SAM" id="Phobius"/>
    </source>
</evidence>
<evidence type="ECO:0000313" key="2">
    <source>
        <dbReference type="EMBL" id="KAG0523020.1"/>
    </source>
</evidence>
<sequence length="143" mass="16384">MFQRMSVNTIWSRWLFCCLMSHHIVMGRGIIVVFHNNPMREDCSGPYGAALGSLQFASQSQVSSMQEDHISFSSWVVTCTEPVICIDLMMVHGTLATLRIRISPKDECWFDLWSTSTRLLSRFVTVYQYAGYVMSLMCALILR</sequence>
<name>A0A921QM10_SORBI</name>
<gene>
    <name evidence="2" type="ORF">BDA96_07G087700</name>
</gene>
<feature type="transmembrane region" description="Helical" evidence="1">
    <location>
        <begin position="12"/>
        <end position="34"/>
    </location>
</feature>
<feature type="transmembrane region" description="Helical" evidence="1">
    <location>
        <begin position="119"/>
        <end position="142"/>
    </location>
</feature>
<keyword evidence="1" id="KW-1133">Transmembrane helix</keyword>
<dbReference type="Proteomes" id="UP000807115">
    <property type="component" value="Chromosome 7"/>
</dbReference>
<evidence type="ECO:0000313" key="3">
    <source>
        <dbReference type="Proteomes" id="UP000807115"/>
    </source>
</evidence>
<organism evidence="2 3">
    <name type="scientific">Sorghum bicolor</name>
    <name type="common">Sorghum</name>
    <name type="synonym">Sorghum vulgare</name>
    <dbReference type="NCBI Taxonomy" id="4558"/>
    <lineage>
        <taxon>Eukaryota</taxon>
        <taxon>Viridiplantae</taxon>
        <taxon>Streptophyta</taxon>
        <taxon>Embryophyta</taxon>
        <taxon>Tracheophyta</taxon>
        <taxon>Spermatophyta</taxon>
        <taxon>Magnoliopsida</taxon>
        <taxon>Liliopsida</taxon>
        <taxon>Poales</taxon>
        <taxon>Poaceae</taxon>
        <taxon>PACMAD clade</taxon>
        <taxon>Panicoideae</taxon>
        <taxon>Andropogonodae</taxon>
        <taxon>Andropogoneae</taxon>
        <taxon>Sorghinae</taxon>
        <taxon>Sorghum</taxon>
    </lineage>
</organism>
<dbReference type="EMBL" id="CM027686">
    <property type="protein sequence ID" value="KAG0523020.1"/>
    <property type="molecule type" value="Genomic_DNA"/>
</dbReference>
<proteinExistence type="predicted"/>
<comment type="caution">
    <text evidence="2">The sequence shown here is derived from an EMBL/GenBank/DDBJ whole genome shotgun (WGS) entry which is preliminary data.</text>
</comment>
<dbReference type="AlphaFoldDB" id="A0A921QM10"/>